<evidence type="ECO:0000256" key="6">
    <source>
        <dbReference type="ARBA" id="ARBA00022679"/>
    </source>
</evidence>
<keyword evidence="3 10" id="KW-0963">Cytoplasm</keyword>
<evidence type="ECO:0000256" key="8">
    <source>
        <dbReference type="ARBA" id="ARBA00025699"/>
    </source>
</evidence>
<evidence type="ECO:0000256" key="10">
    <source>
        <dbReference type="PIRNR" id="PIRNR015601"/>
    </source>
</evidence>
<dbReference type="InterPro" id="IPR006700">
    <property type="entry name" value="RsmE"/>
</dbReference>
<dbReference type="InterPro" id="IPR029026">
    <property type="entry name" value="tRNA_m1G_MTases_N"/>
</dbReference>
<dbReference type="InterPro" id="IPR046886">
    <property type="entry name" value="RsmE_MTase_dom"/>
</dbReference>
<keyword evidence="7 10" id="KW-0949">S-adenosyl-L-methionine</keyword>
<keyword evidence="5 10" id="KW-0489">Methyltransferase</keyword>
<dbReference type="Pfam" id="PF20260">
    <property type="entry name" value="PUA_4"/>
    <property type="match status" value="1"/>
</dbReference>
<dbReference type="Gene3D" id="3.40.1280.10">
    <property type="match status" value="1"/>
</dbReference>
<comment type="similarity">
    <text evidence="2 10">Belongs to the RNA methyltransferase RsmE family.</text>
</comment>
<comment type="catalytic activity">
    <reaction evidence="9 10">
        <text>uridine(1498) in 16S rRNA + S-adenosyl-L-methionine = N(3)-methyluridine(1498) in 16S rRNA + S-adenosyl-L-homocysteine + H(+)</text>
        <dbReference type="Rhea" id="RHEA:42920"/>
        <dbReference type="Rhea" id="RHEA-COMP:10283"/>
        <dbReference type="Rhea" id="RHEA-COMP:10284"/>
        <dbReference type="ChEBI" id="CHEBI:15378"/>
        <dbReference type="ChEBI" id="CHEBI:57856"/>
        <dbReference type="ChEBI" id="CHEBI:59789"/>
        <dbReference type="ChEBI" id="CHEBI:65315"/>
        <dbReference type="ChEBI" id="CHEBI:74502"/>
        <dbReference type="EC" id="2.1.1.193"/>
    </reaction>
</comment>
<keyword evidence="4 10" id="KW-0698">rRNA processing</keyword>
<dbReference type="EMBL" id="DSDS01000053">
    <property type="protein sequence ID" value="HET97538.1"/>
    <property type="molecule type" value="Genomic_DNA"/>
</dbReference>
<evidence type="ECO:0000256" key="7">
    <source>
        <dbReference type="ARBA" id="ARBA00022691"/>
    </source>
</evidence>
<reference evidence="13" key="1">
    <citation type="journal article" date="2020" name="mSystems">
        <title>Genome- and Community-Level Interaction Insights into Carbon Utilization and Element Cycling Functions of Hydrothermarchaeota in Hydrothermal Sediment.</title>
        <authorList>
            <person name="Zhou Z."/>
            <person name="Liu Y."/>
            <person name="Xu W."/>
            <person name="Pan J."/>
            <person name="Luo Z.H."/>
            <person name="Li M."/>
        </authorList>
    </citation>
    <scope>NUCLEOTIDE SEQUENCE [LARGE SCALE GENOMIC DNA]</scope>
    <source>
        <strain evidence="13">SpSt-1224</strain>
    </source>
</reference>
<name>A0A7C2XUZ8_9BACT</name>
<dbReference type="NCBIfam" id="NF008692">
    <property type="entry name" value="PRK11713.1-5"/>
    <property type="match status" value="1"/>
</dbReference>
<evidence type="ECO:0000256" key="2">
    <source>
        <dbReference type="ARBA" id="ARBA00005528"/>
    </source>
</evidence>
<protein>
    <recommendedName>
        <fullName evidence="10">Ribosomal RNA small subunit methyltransferase E</fullName>
        <ecNumber evidence="10">2.1.1.193</ecNumber>
    </recommendedName>
</protein>
<comment type="subcellular location">
    <subcellularLocation>
        <location evidence="1 10">Cytoplasm</location>
    </subcellularLocation>
</comment>
<accession>A0A7C2XUZ8</accession>
<dbReference type="InterPro" id="IPR029028">
    <property type="entry name" value="Alpha/beta_knot_MTases"/>
</dbReference>
<evidence type="ECO:0000259" key="12">
    <source>
        <dbReference type="Pfam" id="PF20260"/>
    </source>
</evidence>
<dbReference type="PIRSF" id="PIRSF015601">
    <property type="entry name" value="MTase_slr0722"/>
    <property type="match status" value="1"/>
</dbReference>
<dbReference type="SUPFAM" id="SSF88697">
    <property type="entry name" value="PUA domain-like"/>
    <property type="match status" value="1"/>
</dbReference>
<dbReference type="Proteomes" id="UP000885986">
    <property type="component" value="Unassembled WGS sequence"/>
</dbReference>
<evidence type="ECO:0000313" key="13">
    <source>
        <dbReference type="EMBL" id="HET97538.1"/>
    </source>
</evidence>
<dbReference type="InterPro" id="IPR046887">
    <property type="entry name" value="RsmE_PUA-like"/>
</dbReference>
<comment type="caution">
    <text evidence="13">The sequence shown here is derived from an EMBL/GenBank/DDBJ whole genome shotgun (WGS) entry which is preliminary data.</text>
</comment>
<organism evidence="13">
    <name type="scientific">Desulfurivibrio alkaliphilus</name>
    <dbReference type="NCBI Taxonomy" id="427923"/>
    <lineage>
        <taxon>Bacteria</taxon>
        <taxon>Pseudomonadati</taxon>
        <taxon>Thermodesulfobacteriota</taxon>
        <taxon>Desulfobulbia</taxon>
        <taxon>Desulfobulbales</taxon>
        <taxon>Desulfobulbaceae</taxon>
        <taxon>Desulfurivibrio</taxon>
    </lineage>
</organism>
<dbReference type="PANTHER" id="PTHR30027">
    <property type="entry name" value="RIBOSOMAL RNA SMALL SUBUNIT METHYLTRANSFERASE E"/>
    <property type="match status" value="1"/>
</dbReference>
<dbReference type="GO" id="GO:0070042">
    <property type="term" value="F:rRNA (uridine-N3-)-methyltransferase activity"/>
    <property type="evidence" value="ECO:0007669"/>
    <property type="project" value="TreeGrafter"/>
</dbReference>
<feature type="domain" description="Ribosomal RNA small subunit methyltransferase E PUA-like" evidence="12">
    <location>
        <begin position="19"/>
        <end position="63"/>
    </location>
</feature>
<evidence type="ECO:0000256" key="5">
    <source>
        <dbReference type="ARBA" id="ARBA00022603"/>
    </source>
</evidence>
<keyword evidence="6 10" id="KW-0808">Transferase</keyword>
<feature type="domain" description="Ribosomal RNA small subunit methyltransferase E methyltransferase" evidence="11">
    <location>
        <begin position="75"/>
        <end position="235"/>
    </location>
</feature>
<proteinExistence type="inferred from homology"/>
<evidence type="ECO:0000259" key="11">
    <source>
        <dbReference type="Pfam" id="PF04452"/>
    </source>
</evidence>
<evidence type="ECO:0000256" key="3">
    <source>
        <dbReference type="ARBA" id="ARBA00022490"/>
    </source>
</evidence>
<comment type="function">
    <text evidence="8 10">Specifically methylates the N3 position of the uracil ring of uridine 1498 (m3U1498) in 16S rRNA. Acts on the fully assembled 30S ribosomal subunit.</text>
</comment>
<dbReference type="InterPro" id="IPR015947">
    <property type="entry name" value="PUA-like_sf"/>
</dbReference>
<dbReference type="PANTHER" id="PTHR30027:SF3">
    <property type="entry name" value="16S RRNA (URACIL(1498)-N(3))-METHYLTRANSFERASE"/>
    <property type="match status" value="1"/>
</dbReference>
<dbReference type="AlphaFoldDB" id="A0A7C2XUZ8"/>
<evidence type="ECO:0000256" key="9">
    <source>
        <dbReference type="ARBA" id="ARBA00047944"/>
    </source>
</evidence>
<dbReference type="Pfam" id="PF04452">
    <property type="entry name" value="Methyltrans_RNA"/>
    <property type="match status" value="1"/>
</dbReference>
<dbReference type="CDD" id="cd18084">
    <property type="entry name" value="RsmE-like"/>
    <property type="match status" value="1"/>
</dbReference>
<sequence length="242" mass="26590">MRRFFIEPAAIQGDQAVLGGGDAHHLLHVLRLKSGEEIELFSGDGLVHRARIEGGGHDRVRLHLLSTSERPPGDLAIHLAQAMLKGKKMDLVVQKCTELGVAAIHPYLSTHTKTAPAETGKIERWRRIILESCKQCNQPWPPTCQPTRSFDQILAQAGAYDLRLICWEQAEAPPLRRVVEGLAKPASTLVMIGPEGGFSPEEITQARQADFLPVSLGRQTLRAETAAIAAIALLQYIFDDTL</sequence>
<dbReference type="NCBIfam" id="TIGR00046">
    <property type="entry name" value="RsmE family RNA methyltransferase"/>
    <property type="match status" value="1"/>
</dbReference>
<gene>
    <name evidence="13" type="ORF">ENN98_02320</name>
</gene>
<dbReference type="GO" id="GO:0005737">
    <property type="term" value="C:cytoplasm"/>
    <property type="evidence" value="ECO:0007669"/>
    <property type="project" value="UniProtKB-SubCell"/>
</dbReference>
<dbReference type="GO" id="GO:0070475">
    <property type="term" value="P:rRNA base methylation"/>
    <property type="evidence" value="ECO:0007669"/>
    <property type="project" value="TreeGrafter"/>
</dbReference>
<dbReference type="SUPFAM" id="SSF75217">
    <property type="entry name" value="alpha/beta knot"/>
    <property type="match status" value="1"/>
</dbReference>
<evidence type="ECO:0000256" key="1">
    <source>
        <dbReference type="ARBA" id="ARBA00004496"/>
    </source>
</evidence>
<evidence type="ECO:0000256" key="4">
    <source>
        <dbReference type="ARBA" id="ARBA00022552"/>
    </source>
</evidence>
<dbReference type="EC" id="2.1.1.193" evidence="10"/>